<dbReference type="HOGENOM" id="CLU_124534_0_0_10"/>
<dbReference type="STRING" id="1454006.AW14_04395"/>
<dbReference type="SUPFAM" id="SSF140736">
    <property type="entry name" value="Rv1873-like"/>
    <property type="match status" value="1"/>
</dbReference>
<dbReference type="RefSeq" id="WP_044637691.1">
    <property type="nucleotide sequence ID" value="NZ_CP007202.1"/>
</dbReference>
<dbReference type="InterPro" id="IPR036287">
    <property type="entry name" value="Rv1873-like_sf"/>
</dbReference>
<dbReference type="EMBL" id="CP007202">
    <property type="protein sequence ID" value="AJR02987.1"/>
    <property type="molecule type" value="Genomic_DNA"/>
</dbReference>
<dbReference type="KEGG" id="sze:AW14_04395"/>
<dbReference type="Proteomes" id="UP000032229">
    <property type="component" value="Chromosome"/>
</dbReference>
<proteinExistence type="predicted"/>
<evidence type="ECO:0000313" key="1">
    <source>
        <dbReference type="EMBL" id="AJR02987.1"/>
    </source>
</evidence>
<dbReference type="InterPro" id="IPR014937">
    <property type="entry name" value="DUF1810"/>
</dbReference>
<keyword evidence="2" id="KW-1185">Reference proteome</keyword>
<name>A0A0C5W9J4_9FLAO</name>
<dbReference type="AlphaFoldDB" id="A0A0C5W9J4"/>
<gene>
    <name evidence="1" type="ORF">AW14_04395</name>
</gene>
<reference evidence="1 2" key="1">
    <citation type="submission" date="2014-02" db="EMBL/GenBank/DDBJ databases">
        <authorList>
            <person name="Young C.-C."/>
            <person name="Hameed A."/>
            <person name="Huang H.-C."/>
            <person name="Shahina M."/>
        </authorList>
    </citation>
    <scope>NUCLEOTIDE SEQUENCE [LARGE SCALE GENOMIC DNA]</scope>
    <source>
        <strain evidence="1 2">CC-SAMT-1</strain>
    </source>
</reference>
<evidence type="ECO:0000313" key="2">
    <source>
        <dbReference type="Proteomes" id="UP000032229"/>
    </source>
</evidence>
<protein>
    <submittedName>
        <fullName evidence="1">Calpastatin</fullName>
    </submittedName>
</protein>
<accession>A0A0C5W9J4</accession>
<dbReference type="Gene3D" id="1.25.40.380">
    <property type="entry name" value="Protein of unknown function DUF1810"/>
    <property type="match status" value="1"/>
</dbReference>
<sequence length="144" mass="16522">MEDKFNLKRFIDAQSQFGTYENALNEIKNGRKSTHWMWYIFPQYQGLGKSGTSVKYAINSEAEAICYLEHPILGSRLIEITNAFLSIENKTAFEVFGSPDNLKIKSSMTLFDAIQTEITLFDAVLEKYFDGNRCKRTLSALKKQ</sequence>
<dbReference type="OrthoDB" id="9801870at2"/>
<dbReference type="Pfam" id="PF08837">
    <property type="entry name" value="DUF1810"/>
    <property type="match status" value="1"/>
</dbReference>
<organism evidence="1 2">
    <name type="scientific">Siansivirga zeaxanthinifaciens CC-SAMT-1</name>
    <dbReference type="NCBI Taxonomy" id="1454006"/>
    <lineage>
        <taxon>Bacteria</taxon>
        <taxon>Pseudomonadati</taxon>
        <taxon>Bacteroidota</taxon>
        <taxon>Flavobacteriia</taxon>
        <taxon>Flavobacteriales</taxon>
        <taxon>Flavobacteriaceae</taxon>
        <taxon>Siansivirga</taxon>
    </lineage>
</organism>
<dbReference type="PIRSF" id="PIRSF008546">
    <property type="entry name" value="UCP008546"/>
    <property type="match status" value="1"/>
</dbReference>